<reference evidence="2 3" key="1">
    <citation type="submission" date="2020-11" db="EMBL/GenBank/DDBJ databases">
        <authorList>
            <person name="Sun Q."/>
        </authorList>
    </citation>
    <scope>NUCLEOTIDE SEQUENCE [LARGE SCALE GENOMIC DNA]</scope>
    <source>
        <strain evidence="2 3">P8398</strain>
    </source>
</reference>
<dbReference type="Gene3D" id="2.60.40.4280">
    <property type="match status" value="1"/>
</dbReference>
<dbReference type="Gene3D" id="2.60.40.3040">
    <property type="match status" value="1"/>
</dbReference>
<dbReference type="Proteomes" id="UP000662888">
    <property type="component" value="Chromosome"/>
</dbReference>
<keyword evidence="3" id="KW-1185">Reference proteome</keyword>
<dbReference type="EMBL" id="CP065053">
    <property type="protein sequence ID" value="QPI48105.1"/>
    <property type="molecule type" value="Genomic_DNA"/>
</dbReference>
<dbReference type="Gene3D" id="3.10.290.50">
    <property type="match status" value="1"/>
</dbReference>
<name>A0AA48W8J6_9BURK</name>
<feature type="region of interest" description="Disordered" evidence="1">
    <location>
        <begin position="142"/>
        <end position="163"/>
    </location>
</feature>
<sequence>MPVQEALSFNDLTYLNSSPSAVRAYFESAYSKNPDGISVNSETYYNAVTPAITAQYGHPCYKTLGPFNYVTNPSAPPTSAIVGSNYAINNGDDPAQVSLTVEGAWSDATSWSSETTTGLTLSSEFTIEGVFKTGASFSVSTTVGQSSSQSTSRSSSSTVTVTVPGRSKRKVSMVGTMSDESMSFTAPIAVQGYFGANFPDRVNGHYFWFADASSALPKTSGTIQGTIRRTSVFNVQTEIGPVESLS</sequence>
<evidence type="ECO:0000256" key="1">
    <source>
        <dbReference type="SAM" id="MobiDB-lite"/>
    </source>
</evidence>
<gene>
    <name evidence="2" type="ORF">IV454_21455</name>
</gene>
<dbReference type="CDD" id="cd21130">
    <property type="entry name" value="parasporin-2-like_N-term"/>
    <property type="match status" value="1"/>
</dbReference>
<evidence type="ECO:0000313" key="2">
    <source>
        <dbReference type="EMBL" id="QPI48105.1"/>
    </source>
</evidence>
<dbReference type="SUPFAM" id="SSF56973">
    <property type="entry name" value="Aerolisin/ETX pore-forming domain"/>
    <property type="match status" value="1"/>
</dbReference>
<proteinExistence type="predicted"/>
<organism evidence="2 3">
    <name type="scientific">Massilia antarctica</name>
    <dbReference type="NCBI Taxonomy" id="2765360"/>
    <lineage>
        <taxon>Bacteria</taxon>
        <taxon>Pseudomonadati</taxon>
        <taxon>Pseudomonadota</taxon>
        <taxon>Betaproteobacteria</taxon>
        <taxon>Burkholderiales</taxon>
        <taxon>Oxalobacteraceae</taxon>
        <taxon>Telluria group</taxon>
        <taxon>Massilia</taxon>
    </lineage>
</organism>
<dbReference type="RefSeq" id="WP_206087746.1">
    <property type="nucleotide sequence ID" value="NZ_CP065053.1"/>
</dbReference>
<evidence type="ECO:0000313" key="3">
    <source>
        <dbReference type="Proteomes" id="UP000662888"/>
    </source>
</evidence>
<accession>A0AA48W8J6</accession>
<dbReference type="CDD" id="cd20222">
    <property type="entry name" value="PFM_parasporin-2-like"/>
    <property type="match status" value="1"/>
</dbReference>
<protein>
    <submittedName>
        <fullName evidence="2">Hydralysin-2</fullName>
    </submittedName>
</protein>